<dbReference type="InterPro" id="IPR001214">
    <property type="entry name" value="SET_dom"/>
</dbReference>
<dbReference type="OrthoDB" id="40579at2759"/>
<accession>A0A1D1VJJ6</accession>
<evidence type="ECO:0000259" key="1">
    <source>
        <dbReference type="Pfam" id="PF21549"/>
    </source>
</evidence>
<evidence type="ECO:0000313" key="3">
    <source>
        <dbReference type="Proteomes" id="UP000186922"/>
    </source>
</evidence>
<dbReference type="Proteomes" id="UP000186922">
    <property type="component" value="Unassembled WGS sequence"/>
</dbReference>
<dbReference type="Pfam" id="PF21549">
    <property type="entry name" value="PRDM2_PR"/>
    <property type="match status" value="1"/>
</dbReference>
<keyword evidence="3" id="KW-1185">Reference proteome</keyword>
<dbReference type="AlphaFoldDB" id="A0A1D1VJJ6"/>
<proteinExistence type="predicted"/>
<evidence type="ECO:0000313" key="2">
    <source>
        <dbReference type="EMBL" id="GAU99917.1"/>
    </source>
</evidence>
<dbReference type="EMBL" id="BDGG01000005">
    <property type="protein sequence ID" value="GAU99917.1"/>
    <property type="molecule type" value="Genomic_DNA"/>
</dbReference>
<name>A0A1D1VJJ6_RAMVA</name>
<comment type="caution">
    <text evidence="2">The sequence shown here is derived from an EMBL/GenBank/DDBJ whole genome shotgun (WGS) entry which is preliminary data.</text>
</comment>
<gene>
    <name evidence="2" type="primary">RvY_10852-1</name>
    <name evidence="2" type="synonym">RvY_10852.1</name>
    <name evidence="2" type="ORF">RvY_10852</name>
</gene>
<dbReference type="Gene3D" id="2.170.270.10">
    <property type="entry name" value="SET domain"/>
    <property type="match status" value="1"/>
</dbReference>
<sequence length="82" mass="9453">MAYDLRNDEVCSWTNFLQPSFSLPEINVMSYQQRDSIYFVTVKDILPDTELRVFARLPGSSTLPDEWDASGLMRSSSHTIYV</sequence>
<dbReference type="InterPro" id="IPR046341">
    <property type="entry name" value="SET_dom_sf"/>
</dbReference>
<organism evidence="2 3">
    <name type="scientific">Ramazzottius varieornatus</name>
    <name type="common">Water bear</name>
    <name type="synonym">Tardigrade</name>
    <dbReference type="NCBI Taxonomy" id="947166"/>
    <lineage>
        <taxon>Eukaryota</taxon>
        <taxon>Metazoa</taxon>
        <taxon>Ecdysozoa</taxon>
        <taxon>Tardigrada</taxon>
        <taxon>Eutardigrada</taxon>
        <taxon>Parachela</taxon>
        <taxon>Hypsibioidea</taxon>
        <taxon>Ramazzottiidae</taxon>
        <taxon>Ramazzottius</taxon>
    </lineage>
</organism>
<reference evidence="2 3" key="1">
    <citation type="journal article" date="2016" name="Nat. Commun.">
        <title>Extremotolerant tardigrade genome and improved radiotolerance of human cultured cells by tardigrade-unique protein.</title>
        <authorList>
            <person name="Hashimoto T."/>
            <person name="Horikawa D.D."/>
            <person name="Saito Y."/>
            <person name="Kuwahara H."/>
            <person name="Kozuka-Hata H."/>
            <person name="Shin-I T."/>
            <person name="Minakuchi Y."/>
            <person name="Ohishi K."/>
            <person name="Motoyama A."/>
            <person name="Aizu T."/>
            <person name="Enomoto A."/>
            <person name="Kondo K."/>
            <person name="Tanaka S."/>
            <person name="Hara Y."/>
            <person name="Koshikawa S."/>
            <person name="Sagara H."/>
            <person name="Miura T."/>
            <person name="Yokobori S."/>
            <person name="Miyagawa K."/>
            <person name="Suzuki Y."/>
            <person name="Kubo T."/>
            <person name="Oyama M."/>
            <person name="Kohara Y."/>
            <person name="Fujiyama A."/>
            <person name="Arakawa K."/>
            <person name="Katayama T."/>
            <person name="Toyoda A."/>
            <person name="Kunieda T."/>
        </authorList>
    </citation>
    <scope>NUCLEOTIDE SEQUENCE [LARGE SCALE GENOMIC DNA]</scope>
    <source>
        <strain evidence="2 3">YOKOZUNA-1</strain>
    </source>
</reference>
<feature type="domain" description="SET" evidence="1">
    <location>
        <begin position="3"/>
        <end position="54"/>
    </location>
</feature>
<protein>
    <recommendedName>
        <fullName evidence="1">SET domain-containing protein</fullName>
    </recommendedName>
</protein>